<evidence type="ECO:0000313" key="2">
    <source>
        <dbReference type="EMBL" id="PZF72465.1"/>
    </source>
</evidence>
<gene>
    <name evidence="2" type="ORF">DN068_14050</name>
</gene>
<dbReference type="Proteomes" id="UP000248745">
    <property type="component" value="Unassembled WGS sequence"/>
</dbReference>
<reference evidence="2 3" key="1">
    <citation type="submission" date="2018-06" db="EMBL/GenBank/DDBJ databases">
        <title>Mucibacter soli gen. nov., sp. nov., a new member of the family Chitinophagaceae producing mucin.</title>
        <authorList>
            <person name="Kim M.-K."/>
            <person name="Park S."/>
            <person name="Kim T.-S."/>
            <person name="Joung Y."/>
            <person name="Han J.-H."/>
            <person name="Kim S.B."/>
        </authorList>
    </citation>
    <scope>NUCLEOTIDE SEQUENCE [LARGE SCALE GENOMIC DNA]</scope>
    <source>
        <strain evidence="2 3">R1-15</strain>
    </source>
</reference>
<organism evidence="2 3">
    <name type="scientific">Taibaiella soli</name>
    <dbReference type="NCBI Taxonomy" id="1649169"/>
    <lineage>
        <taxon>Bacteria</taxon>
        <taxon>Pseudomonadati</taxon>
        <taxon>Bacteroidota</taxon>
        <taxon>Chitinophagia</taxon>
        <taxon>Chitinophagales</taxon>
        <taxon>Chitinophagaceae</taxon>
        <taxon>Taibaiella</taxon>
    </lineage>
</organism>
<keyword evidence="1" id="KW-0732">Signal</keyword>
<feature type="chain" id="PRO_5016165627" description="Secretion system C-terminal sorting domain-containing protein" evidence="1">
    <location>
        <begin position="24"/>
        <end position="2225"/>
    </location>
</feature>
<name>A0A2W2AAP5_9BACT</name>
<accession>A0A2W2AAP5</accession>
<feature type="signal peptide" evidence="1">
    <location>
        <begin position="1"/>
        <end position="23"/>
    </location>
</feature>
<evidence type="ECO:0000313" key="3">
    <source>
        <dbReference type="Proteomes" id="UP000248745"/>
    </source>
</evidence>
<protein>
    <recommendedName>
        <fullName evidence="4">Secretion system C-terminal sorting domain-containing protein</fullName>
    </recommendedName>
</protein>
<evidence type="ECO:0008006" key="4">
    <source>
        <dbReference type="Google" id="ProtNLM"/>
    </source>
</evidence>
<dbReference type="RefSeq" id="WP_110999560.1">
    <property type="nucleotide sequence ID" value="NZ_QKTW01000018.1"/>
</dbReference>
<keyword evidence="3" id="KW-1185">Reference proteome</keyword>
<comment type="caution">
    <text evidence="2">The sequence shown here is derived from an EMBL/GenBank/DDBJ whole genome shotgun (WGS) entry which is preliminary data.</text>
</comment>
<evidence type="ECO:0000256" key="1">
    <source>
        <dbReference type="SAM" id="SignalP"/>
    </source>
</evidence>
<sequence length="2225" mass="223319">MKACYAMLIAILLIGWQTTTSLAQTSWKGTASTAWSNASNWTAGIPTATSDAIIGDANFTGSFQPNISASSYCKSLTVGGTVAATLSLSRNLTVSGNVTINTNGTVALGSGTITLTGNWINSGSFTTSSSSSTVTFNGPAQTLGGTAVTTFRKLKINTGANVTLANNVTVSGSSSLLTVSGTLNPAESPAYQITATSMTVRANAVLYVTAATFAGNYSISGTTTLSAGSIVDYSATVTAQTVSNTYTYSTLRISGAGTKTLGGNLNALTSSNAAYGNILVNAGTFDLSTFTANRGTSTTGGTISVANGATLKVGGTNTFPTNFNTRTLSLTSTVEYSGTTQTVAALTYGNLTLSSGSGASVKTFPATALLIEGNLTSVPGAGTSVSYTAGAALSVNGNMTISASTTFNGGSFTHTVAGNWVNNGTYTGSTGTITFAGAGTQISGSGTQNFNNISFTASNISAAAGTPLSVNGSITTTGPGQFIQQSAGTTTMTGTAQTITGTGISFGNLTTTGTVSTASNVTVTGNLTVNGGLTASAGAILLSGTGTTISGAGTLSFYALNVSGTVTSTTNFSIANALSITGSLSASAGTVTFTGTSSLSGTASLYNVTLNGTSLQLATNSVLGIANTYTVTAGTLDAASTIPNTVSFNGTAAQNVNAGNYYNLILTGSSTKTAAGAVTVNGDFTLASGATFNAGSFAHTVSGNWNNAGTFTAGAGNITFSGANASLLNGTTTFNTLTVNKTNAAFTLLNNVSATNVTMTAGNMYTGSNTLTITGTRTGTGIILGTITHAHAFTTGTAYSFEGPDNNITFSSVSGVTSITESIALNSIADFPFGASANRQYTISVPAGTYNATLRLHYQDAELNGTPEATMTLWNNNGTIWADAGKSANNTTNNYVEQTGLTNITGRWTFSATTNVVQWNGSASTDWGTAANWTVLQGSASTPPAAADVVQIGTAAFTNQPTITTTANARSIVFGSAQPATLTIGSGGSLTTVGNISGNWTAAATHTINAGAQTLTVNGNLQLSDGTAGHAINLTASTGTANITGSLTESGGANISFTGAGALNIGGDFIYTNGTFTAGTSTVTYNGTSAQVVAPVTYNNLTVNKITGTALAGSGATVNGNLNITAGQAAISAASTVTGNIVVSSGATLNVTNAAINIGGNLSSTGSIQSTGSDVNLTGSGAQTIAAGAFNNITINKPSGTATLTGNIQVNNNLTVTTGTLDLSSFTANRTAPGGTFTLANSTTLLLAGAANFPSGFGTYTLGNSSTVNFNGSAAQSVPGINYGNLSLSTGGTKTLAGSATVNGNLQIGSGATFDGSTATLSLGGNWTNSGTFTPSTSTVLLNGASNTITGNTTFNRVTVYGSYSVAGSDIGFNGFLNITPSGSYAAGSGTATVSGNLTNSGTLTSTGTTIFSGTTAQTIRFLNAVVSNSSGIIYFNGNVSPILNSTSSPTYANLVINNTAGVNASVGWIVLTSFTVNNGGIFNGGVSNHTISGAFTNNGTVTSSGNMNFNPSTAVTVNFGSTGFSSTGAVILGGTGQMTLSGTPTLLNAVIIANTNAAGITPPSGWTTTDDFTIVSNAAFNAGSNSYTIGGDITSNGTLNGGTSTFTMTNAAAGVSGSAGTVFRNFVIASGANITANSDFGVSGNFTDNGTYDGSSGAVNFQGNTASVIDGTAVPYNIAQIINNKTVGTATTLNKAITGVTNLDIISGTFDDAGFAITQNTGALILEDAGTLRVNGTNTVPVFSTYAVDTLSTVEYAGGVQSITAPFNYGNLLITGAGVKTVAAPLTILTGYAQTAGTFVGGAFTHLLAGNWNMSGGTFTNTGTTIQLNGTTAQDINSTGAFNNLTLNKPTGLTTISGNVTVNGALAFTSGKISIGANNLTMGTAGTISGSSANNYVIAIGAGSLVQQVVASGSKTYPVGTLTAYIPATVAFSAASTTDNISLRVLTALYRNGVNGTQVTAGGVNATWMITEGTVGGSDATVTLQWPGSLELPSFNRNACRLAHFVGAWDYGTANLSASGSDPYTISRSGINSFSPFAVGTNQVLPVTWMDISGKREGQNNRIDWSTAEEKNNDHFEVEFSTDGKSFAKVGTVLSDPLKVTIHNYSFLHENVQQPIAYYRIKQVDIDGSFDYSKVIRINANSLSNAEINLQQTSDGAMVSFTSNDGAPVDIAITDMAGRIICKQHIATVKGSNDAQINFSAVPGTYVLWMSDGSGENRSIKFNR</sequence>
<dbReference type="EMBL" id="QKTW01000018">
    <property type="protein sequence ID" value="PZF72465.1"/>
    <property type="molecule type" value="Genomic_DNA"/>
</dbReference>
<dbReference type="OrthoDB" id="602836at2"/>
<proteinExistence type="predicted"/>